<proteinExistence type="inferred from homology"/>
<protein>
    <submittedName>
        <fullName evidence="9">Subtilase-type protease inhibitor</fullName>
    </submittedName>
</protein>
<keyword evidence="4" id="KW-0646">Protease inhibitor</keyword>
<sequence length="152" mass="15872">MRYRTLFLATPGLALILASAACGSERASTTPDQKGSGSAAVQPTQAADRLIVQVKASPQAPAQKWTLTCDPAGGDHPKKDAACAALAKSADPFKAPPKDRICTKIYGGPETATVTGTWKGRPVDASFGRADGCQLHRWTGLAPLFGDVPKVR</sequence>
<dbReference type="OrthoDB" id="3427327at2"/>
<keyword evidence="7" id="KW-0732">Signal</keyword>
<dbReference type="PROSITE" id="PS00999">
    <property type="entry name" value="SSI"/>
    <property type="match status" value="1"/>
</dbReference>
<comment type="similarity">
    <text evidence="2">Belongs to the protease inhibitor I16 (SSI) family.</text>
</comment>
<comment type="subcellular location">
    <subcellularLocation>
        <location evidence="1">Secreted</location>
    </subcellularLocation>
</comment>
<feature type="domain" description="Subtilisin inhibitor" evidence="8">
    <location>
        <begin position="55"/>
        <end position="124"/>
    </location>
</feature>
<feature type="chain" id="PRO_5039391177" evidence="7">
    <location>
        <begin position="21"/>
        <end position="152"/>
    </location>
</feature>
<dbReference type="EMBL" id="WEGH01000002">
    <property type="protein sequence ID" value="MQY05218.1"/>
    <property type="molecule type" value="Genomic_DNA"/>
</dbReference>
<dbReference type="PROSITE" id="PS51257">
    <property type="entry name" value="PROKAR_LIPOPROTEIN"/>
    <property type="match status" value="1"/>
</dbReference>
<dbReference type="Gene3D" id="3.30.350.10">
    <property type="entry name" value="Subtilisin inhibitor-like"/>
    <property type="match status" value="1"/>
</dbReference>
<keyword evidence="6" id="KW-1015">Disulfide bond</keyword>
<evidence type="ECO:0000256" key="6">
    <source>
        <dbReference type="ARBA" id="ARBA00023157"/>
    </source>
</evidence>
<evidence type="ECO:0000259" key="8">
    <source>
        <dbReference type="Pfam" id="PF00720"/>
    </source>
</evidence>
<evidence type="ECO:0000256" key="7">
    <source>
        <dbReference type="SAM" id="SignalP"/>
    </source>
</evidence>
<keyword evidence="5" id="KW-0722">Serine protease inhibitor</keyword>
<keyword evidence="3" id="KW-0964">Secreted</keyword>
<dbReference type="InterPro" id="IPR036819">
    <property type="entry name" value="Subtilisin_inhibitor-like_sf"/>
</dbReference>
<evidence type="ECO:0000256" key="4">
    <source>
        <dbReference type="ARBA" id="ARBA00022690"/>
    </source>
</evidence>
<name>A0A7K0BVL9_9ACTN</name>
<accession>A0A7K0BVL9</accession>
<dbReference type="InterPro" id="IPR023549">
    <property type="entry name" value="Subtilisin_inhibitor"/>
</dbReference>
<evidence type="ECO:0000256" key="2">
    <source>
        <dbReference type="ARBA" id="ARBA00010472"/>
    </source>
</evidence>
<evidence type="ECO:0000256" key="3">
    <source>
        <dbReference type="ARBA" id="ARBA00022525"/>
    </source>
</evidence>
<evidence type="ECO:0000256" key="5">
    <source>
        <dbReference type="ARBA" id="ARBA00022900"/>
    </source>
</evidence>
<dbReference type="GO" id="GO:0005576">
    <property type="term" value="C:extracellular region"/>
    <property type="evidence" value="ECO:0007669"/>
    <property type="project" value="UniProtKB-SubCell"/>
</dbReference>
<dbReference type="Pfam" id="PF00720">
    <property type="entry name" value="SSI"/>
    <property type="match status" value="1"/>
</dbReference>
<dbReference type="GO" id="GO:0004867">
    <property type="term" value="F:serine-type endopeptidase inhibitor activity"/>
    <property type="evidence" value="ECO:0007669"/>
    <property type="project" value="UniProtKB-KW"/>
</dbReference>
<dbReference type="InterPro" id="IPR020054">
    <property type="entry name" value="Prot_inh_SSI_I16_CS"/>
</dbReference>
<feature type="signal peptide" evidence="7">
    <location>
        <begin position="1"/>
        <end position="20"/>
    </location>
</feature>
<evidence type="ECO:0000313" key="9">
    <source>
        <dbReference type="EMBL" id="MQY05218.1"/>
    </source>
</evidence>
<dbReference type="RefSeq" id="WP_153533319.1">
    <property type="nucleotide sequence ID" value="NZ_WEGH01000002.1"/>
</dbReference>
<organism evidence="9 10">
    <name type="scientific">Actinomadura macrotermitis</name>
    <dbReference type="NCBI Taxonomy" id="2585200"/>
    <lineage>
        <taxon>Bacteria</taxon>
        <taxon>Bacillati</taxon>
        <taxon>Actinomycetota</taxon>
        <taxon>Actinomycetes</taxon>
        <taxon>Streptosporangiales</taxon>
        <taxon>Thermomonosporaceae</taxon>
        <taxon>Actinomadura</taxon>
    </lineage>
</organism>
<comment type="caution">
    <text evidence="9">The sequence shown here is derived from an EMBL/GenBank/DDBJ whole genome shotgun (WGS) entry which is preliminary data.</text>
</comment>
<reference evidence="9 10" key="1">
    <citation type="submission" date="2019-10" db="EMBL/GenBank/DDBJ databases">
        <title>Actinomadura rubteroloni sp. nov. and Actinomadura macrotermitis sp. nov., isolated from the gut of fungus growing-termite Macrotermes natalensis.</title>
        <authorList>
            <person name="Benndorf R."/>
            <person name="Martin K."/>
            <person name="Kuefner M."/>
            <person name="De Beer W."/>
            <person name="Kaster A.-K."/>
            <person name="Vollmers J."/>
            <person name="Poulsen M."/>
            <person name="Beemelmanns C."/>
        </authorList>
    </citation>
    <scope>NUCLEOTIDE SEQUENCE [LARGE SCALE GENOMIC DNA]</scope>
    <source>
        <strain evidence="9 10">RB68</strain>
    </source>
</reference>
<dbReference type="SUPFAM" id="SSF55399">
    <property type="entry name" value="Subtilisin inhibitor"/>
    <property type="match status" value="1"/>
</dbReference>
<evidence type="ECO:0000313" key="10">
    <source>
        <dbReference type="Proteomes" id="UP000487268"/>
    </source>
</evidence>
<dbReference type="AlphaFoldDB" id="A0A7K0BVL9"/>
<dbReference type="Proteomes" id="UP000487268">
    <property type="component" value="Unassembled WGS sequence"/>
</dbReference>
<keyword evidence="10" id="KW-1185">Reference proteome</keyword>
<evidence type="ECO:0000256" key="1">
    <source>
        <dbReference type="ARBA" id="ARBA00004613"/>
    </source>
</evidence>
<gene>
    <name evidence="9" type="primary">sti_2</name>
    <name evidence="9" type="ORF">ACRB68_32890</name>
</gene>